<dbReference type="Proteomes" id="UP000629098">
    <property type="component" value="Unassembled WGS sequence"/>
</dbReference>
<gene>
    <name evidence="1" type="ORF">ICL16_09505</name>
</gene>
<proteinExistence type="predicted"/>
<dbReference type="RefSeq" id="WP_190826679.1">
    <property type="nucleotide sequence ID" value="NZ_CAWPPI010000036.1"/>
</dbReference>
<keyword evidence="2" id="KW-1185">Reference proteome</keyword>
<comment type="caution">
    <text evidence="1">The sequence shown here is derived from an EMBL/GenBank/DDBJ whole genome shotgun (WGS) entry which is preliminary data.</text>
</comment>
<evidence type="ECO:0000313" key="1">
    <source>
        <dbReference type="EMBL" id="MBD2772303.1"/>
    </source>
</evidence>
<sequence length="131" mass="14693">MTTKSFDSAGFEQLSEDAIVYRALLRQQWIDEETGMVISDAFFLRKIKNEQGLSVNIANVCSPEQCAARFKNCYGVASLVVGDIRELGLDVVRDSPSHANIVGLPYREDKRALAEKFAELLAKQSRIIWLP</sequence>
<dbReference type="AlphaFoldDB" id="A0A8J6XRJ2"/>
<name>A0A8J6XRJ2_9CYAN</name>
<dbReference type="EMBL" id="JACXAE010000036">
    <property type="protein sequence ID" value="MBD2772303.1"/>
    <property type="molecule type" value="Genomic_DNA"/>
</dbReference>
<evidence type="ECO:0000313" key="2">
    <source>
        <dbReference type="Proteomes" id="UP000629098"/>
    </source>
</evidence>
<reference evidence="1" key="1">
    <citation type="submission" date="2020-09" db="EMBL/GenBank/DDBJ databases">
        <title>Iningainema tapete sp. nov. (Scytonemataceae, Cyanobacteria) from greenhouses in central Florida (USA) produces two types of nodularin with biosynthetic potential for microcystin-LR and anabaenopeptins.</title>
        <authorList>
            <person name="Berthold D.E."/>
            <person name="Lefler F.W."/>
            <person name="Huang I.-S."/>
            <person name="Abdulla H."/>
            <person name="Zimba P.V."/>
            <person name="Laughinghouse H.D. IV."/>
        </authorList>
    </citation>
    <scope>NUCLEOTIDE SEQUENCE</scope>
    <source>
        <strain evidence="1">BLCCT55</strain>
    </source>
</reference>
<organism evidence="1 2">
    <name type="scientific">Iningainema tapete BLCC-T55</name>
    <dbReference type="NCBI Taxonomy" id="2748662"/>
    <lineage>
        <taxon>Bacteria</taxon>
        <taxon>Bacillati</taxon>
        <taxon>Cyanobacteriota</taxon>
        <taxon>Cyanophyceae</taxon>
        <taxon>Nostocales</taxon>
        <taxon>Scytonemataceae</taxon>
        <taxon>Iningainema tapete</taxon>
    </lineage>
</organism>
<protein>
    <submittedName>
        <fullName evidence="1">Uncharacterized protein</fullName>
    </submittedName>
</protein>
<accession>A0A8J6XRJ2</accession>